<accession>A0A9X9N2D1</accession>
<name>A0A9X9N2D1_NEISU</name>
<gene>
    <name evidence="1" type="ORF">KCG56_05920</name>
</gene>
<dbReference type="EMBL" id="CP073116">
    <property type="protein sequence ID" value="UTG70968.1"/>
    <property type="molecule type" value="Genomic_DNA"/>
</dbReference>
<reference evidence="1" key="1">
    <citation type="submission" date="2021-04" db="EMBL/GenBank/DDBJ databases">
        <title>Characterizing Neisseria spp. as novel respiratory pathobionts in bronchiectasis.</title>
        <authorList>
            <person name="Li L."/>
            <person name="Mac Aogain M."/>
            <person name="Xu T."/>
            <person name="Jaggi T.K."/>
            <person name="Chan L.Y."/>
            <person name="Keir H.R."/>
            <person name="Dicker A.J."/>
            <person name="Qu J."/>
            <person name="Liu Y."/>
            <person name="Chen H.S."/>
            <person name="Koh M.S."/>
            <person name="Ong T.H."/>
            <person name="Lim A.Y.H."/>
            <person name="Abisheganaden J."/>
            <person name="Low T.B."/>
            <person name="Oliver B.G."/>
            <person name="Tan N.S."/>
            <person name="Fang M."/>
            <person name="Chalmers J.D."/>
            <person name="Chotirmall S.H."/>
        </authorList>
    </citation>
    <scope>NUCLEOTIDE SEQUENCE</scope>
    <source>
        <strain evidence="1">TT0073</strain>
    </source>
</reference>
<sequence>MGAFRVGTRPGEFVLAFFGEADMAAVTVELGDQLVNAAAGIDFGKQQPCAAVGGGDLVEVV</sequence>
<proteinExistence type="predicted"/>
<evidence type="ECO:0000313" key="1">
    <source>
        <dbReference type="EMBL" id="UTG70968.1"/>
    </source>
</evidence>
<dbReference type="RefSeq" id="WP_254320852.1">
    <property type="nucleotide sequence ID" value="NZ_CP073116.1"/>
</dbReference>
<protein>
    <submittedName>
        <fullName evidence="1">Uncharacterized protein</fullName>
    </submittedName>
</protein>
<evidence type="ECO:0000313" key="2">
    <source>
        <dbReference type="Proteomes" id="UP001057305"/>
    </source>
</evidence>
<dbReference type="Proteomes" id="UP001057305">
    <property type="component" value="Chromosome"/>
</dbReference>
<organism evidence="1 2">
    <name type="scientific">Neisseria subflava</name>
    <dbReference type="NCBI Taxonomy" id="28449"/>
    <lineage>
        <taxon>Bacteria</taxon>
        <taxon>Pseudomonadati</taxon>
        <taxon>Pseudomonadota</taxon>
        <taxon>Betaproteobacteria</taxon>
        <taxon>Neisseriales</taxon>
        <taxon>Neisseriaceae</taxon>
        <taxon>Neisseria</taxon>
    </lineage>
</organism>
<dbReference type="AlphaFoldDB" id="A0A9X9N2D1"/>